<comment type="caution">
    <text evidence="2">The sequence shown here is derived from an EMBL/GenBank/DDBJ whole genome shotgun (WGS) entry which is preliminary data.</text>
</comment>
<protein>
    <submittedName>
        <fullName evidence="2">CotH kinase family protein</fullName>
    </submittedName>
</protein>
<dbReference type="GO" id="GO:0016301">
    <property type="term" value="F:kinase activity"/>
    <property type="evidence" value="ECO:0007669"/>
    <property type="project" value="UniProtKB-KW"/>
</dbReference>
<dbReference type="RefSeq" id="WP_186871754.1">
    <property type="nucleotide sequence ID" value="NZ_JACOOR010000003.1"/>
</dbReference>
<name>A0A923LB87_9FIRM</name>
<dbReference type="Pfam" id="PF08757">
    <property type="entry name" value="CotH"/>
    <property type="match status" value="1"/>
</dbReference>
<reference evidence="2" key="1">
    <citation type="submission" date="2020-08" db="EMBL/GenBank/DDBJ databases">
        <title>Genome public.</title>
        <authorList>
            <person name="Liu C."/>
            <person name="Sun Q."/>
        </authorList>
    </citation>
    <scope>NUCLEOTIDE SEQUENCE</scope>
    <source>
        <strain evidence="2">NSJ-68</strain>
    </source>
</reference>
<proteinExistence type="predicted"/>
<keyword evidence="2" id="KW-0808">Transferase</keyword>
<dbReference type="EMBL" id="JACOOR010000003">
    <property type="protein sequence ID" value="MBC5659391.1"/>
    <property type="molecule type" value="Genomic_DNA"/>
</dbReference>
<dbReference type="Proteomes" id="UP000649345">
    <property type="component" value="Unassembled WGS sequence"/>
</dbReference>
<feature type="coiled-coil region" evidence="1">
    <location>
        <begin position="283"/>
        <end position="310"/>
    </location>
</feature>
<dbReference type="AlphaFoldDB" id="A0A923LB87"/>
<evidence type="ECO:0000313" key="3">
    <source>
        <dbReference type="Proteomes" id="UP000649345"/>
    </source>
</evidence>
<keyword evidence="3" id="KW-1185">Reference proteome</keyword>
<evidence type="ECO:0000313" key="2">
    <source>
        <dbReference type="EMBL" id="MBC5659391.1"/>
    </source>
</evidence>
<gene>
    <name evidence="2" type="ORF">H8S44_06370</name>
</gene>
<organism evidence="2 3">
    <name type="scientific">Anaerosacchariphilus hominis</name>
    <dbReference type="NCBI Taxonomy" id="2763017"/>
    <lineage>
        <taxon>Bacteria</taxon>
        <taxon>Bacillati</taxon>
        <taxon>Bacillota</taxon>
        <taxon>Clostridia</taxon>
        <taxon>Lachnospirales</taxon>
        <taxon>Lachnospiraceae</taxon>
        <taxon>Anaerosacchariphilus</taxon>
    </lineage>
</organism>
<keyword evidence="1" id="KW-0175">Coiled coil</keyword>
<keyword evidence="2" id="KW-0418">Kinase</keyword>
<sequence length="638" mass="72679">MLDIKKRRKLCGGILFLLLVVFPLICFPMVSAELKFARAVREYQVEKLVTFTYSGGKTTSCYVASEGRADEGMGYVFLPSYADLTSLKVGTLADRVVFESGDGETVTVKRNQTGTTAFRENVVYDLKLLDRGGKEKLMMQVTFLKSGNLPTVYVNTDSGSMEYLDEDKDRKEEGTIEILDQNGRTLLVDSLKTVSARGNQTFTFEKKSYHIRMSSAADLFGMGKSDSWILLSNVYDPSYIRNKLAYDMAIQAGMEGSTESVYVDVYFNGRYNGMYMLCEKIELGENRLELQDLEKQNKRLNGNLDEAYRYITENEKQKGVDLAVNPEDITGGYLIEHDYSQKYAAEISGFVTDGGEQYVIKSPLHASRQEIAYISGIMQDIEDAIKAEDGRSPSTGKHFTEYIDLDSWADKYIVEEISRNNAGGLTSSFFYKDSDSVDSKIYGGPVWDFDKAFGRVGGYNRNTRNISYMMLHSGRSTRWFYYLCHQPEFMEAVRKEYAEKFSDYLETMAEKKVSEYADTIRESSVLDIQRFLPIYQEHDEVVGCEDKQEYIQQFLKERKTFLDEVWIGEAETKEVRFLNLEGELIYAISVVKGEPIGYLPNEVDSSWASGWVLEGTDERIDELTSITEDITVTPVWDE</sequence>
<accession>A0A923LB87</accession>
<evidence type="ECO:0000256" key="1">
    <source>
        <dbReference type="SAM" id="Coils"/>
    </source>
</evidence>
<dbReference type="InterPro" id="IPR014867">
    <property type="entry name" value="Spore_coat_CotH_CotH2/3/7"/>
</dbReference>